<accession>A0A6M3IJL4</accession>
<proteinExistence type="predicted"/>
<dbReference type="CDD" id="cd10030">
    <property type="entry name" value="UDG-F4_TTUDGA_SPO1dp_like"/>
    <property type="match status" value="1"/>
</dbReference>
<sequence>MLVGEAPGGTEDRTGRPFDGKSGKELNGLYLPKCAEVSRERVFVSNVVKCRPGDKDETPSPELADFCGSHYLDEEIERIHPTHIAAVGATATRYLLGWDTVNMERVHGLVFYSPRFHTYVMPVYHPSFGLHNTPMMRFIMDDFRAFGGFVRGRGQAWVADTEEGDYSTRWDDGEIGSTIAVDTETEGNRLWSIQVSPKPYRAWLVKGEDSGGIARLREGIKRTNPVVVLHNAPFDLKMLHSVGIFPERYTDTMQMAYLLGMNGKGLKTLAFRIAWLVMREYGEVVAPAGEEKLLQYLVEVSQREWPEPEPEYEIKGGELKMHYPQRLEKRLKKYLKQYVCGDTKGSLVDYWKDKQRSGDRRMVEKVLGPTPVGYLSDIPFEEALRYACMDADATMRVYPHLMADIESYGLGDTLERDMAIVPDVVEIMTNGMIVNPDRLREIDRELDKGIMETLTQLRDMAGRWVNPNSTQQIAQFLYEKGVFESPLTSTDAEVMDRFNDREEVKVIQKHRELVKLKGTYVLPLLKYRDKNSRVHSDMSMSATETGRLASSNVNLQNVPTRTEQGRKIRDAFVSELGVSSGS</sequence>
<dbReference type="SUPFAM" id="SSF52141">
    <property type="entry name" value="Uracil-DNA glycosylase-like"/>
    <property type="match status" value="1"/>
</dbReference>
<reference evidence="4" key="1">
    <citation type="submission" date="2020-03" db="EMBL/GenBank/DDBJ databases">
        <title>The deep terrestrial virosphere.</title>
        <authorList>
            <person name="Holmfeldt K."/>
            <person name="Nilsson E."/>
            <person name="Simone D."/>
            <person name="Lopez-Fernandez M."/>
            <person name="Wu X."/>
            <person name="de Brujin I."/>
            <person name="Lundin D."/>
            <person name="Andersson A."/>
            <person name="Bertilsson S."/>
            <person name="Dopson M."/>
        </authorList>
    </citation>
    <scope>NUCLEOTIDE SEQUENCE</scope>
    <source>
        <strain evidence="4">MM415B01627</strain>
    </source>
</reference>
<dbReference type="Pfam" id="PF01612">
    <property type="entry name" value="DNA_pol_A_exo1"/>
    <property type="match status" value="1"/>
</dbReference>
<dbReference type="Gene3D" id="3.40.470.10">
    <property type="entry name" value="Uracil-DNA glycosylase-like domain"/>
    <property type="match status" value="1"/>
</dbReference>
<dbReference type="PRINTS" id="PR00868">
    <property type="entry name" value="DNAPOLI"/>
</dbReference>
<dbReference type="GO" id="GO:0006302">
    <property type="term" value="P:double-strand break repair"/>
    <property type="evidence" value="ECO:0007669"/>
    <property type="project" value="TreeGrafter"/>
</dbReference>
<dbReference type="InterPro" id="IPR001098">
    <property type="entry name" value="DNA-dir_DNA_pol_A_palm_dom"/>
</dbReference>
<dbReference type="GO" id="GO:0008408">
    <property type="term" value="F:3'-5' exonuclease activity"/>
    <property type="evidence" value="ECO:0007669"/>
    <property type="project" value="InterPro"/>
</dbReference>
<dbReference type="SUPFAM" id="SSF53098">
    <property type="entry name" value="Ribonuclease H-like"/>
    <property type="match status" value="1"/>
</dbReference>
<dbReference type="InterPro" id="IPR002562">
    <property type="entry name" value="3'-5'_exonuclease_dom"/>
</dbReference>
<evidence type="ECO:0000259" key="3">
    <source>
        <dbReference type="SMART" id="SM00986"/>
    </source>
</evidence>
<feature type="domain" description="Uracil-DNA glycosylase-like" evidence="3">
    <location>
        <begin position="1"/>
        <end position="144"/>
    </location>
</feature>
<feature type="region of interest" description="Disordered" evidence="2">
    <location>
        <begin position="1"/>
        <end position="25"/>
    </location>
</feature>
<dbReference type="Pfam" id="PF00476">
    <property type="entry name" value="DNA_pol_A"/>
    <property type="match status" value="1"/>
</dbReference>
<dbReference type="Pfam" id="PF03167">
    <property type="entry name" value="UDG"/>
    <property type="match status" value="1"/>
</dbReference>
<dbReference type="InterPro" id="IPR002298">
    <property type="entry name" value="DNA_polymerase_A"/>
</dbReference>
<evidence type="ECO:0000256" key="2">
    <source>
        <dbReference type="SAM" id="MobiDB-lite"/>
    </source>
</evidence>
<dbReference type="InterPro" id="IPR012337">
    <property type="entry name" value="RNaseH-like_sf"/>
</dbReference>
<organism evidence="4">
    <name type="scientific">viral metagenome</name>
    <dbReference type="NCBI Taxonomy" id="1070528"/>
    <lineage>
        <taxon>unclassified sequences</taxon>
        <taxon>metagenomes</taxon>
        <taxon>organismal metagenomes</taxon>
    </lineage>
</organism>
<dbReference type="InterPro" id="IPR043502">
    <property type="entry name" value="DNA/RNA_pol_sf"/>
</dbReference>
<dbReference type="Gene3D" id="1.20.1060.10">
    <property type="entry name" value="Taq DNA Polymerase, Chain T, domain 4"/>
    <property type="match status" value="1"/>
</dbReference>
<dbReference type="SMART" id="SM00987">
    <property type="entry name" value="UreE_C"/>
    <property type="match status" value="1"/>
</dbReference>
<dbReference type="SMART" id="SM00986">
    <property type="entry name" value="UDG"/>
    <property type="match status" value="1"/>
</dbReference>
<dbReference type="Gene3D" id="3.30.420.10">
    <property type="entry name" value="Ribonuclease H-like superfamily/Ribonuclease H"/>
    <property type="match status" value="1"/>
</dbReference>
<dbReference type="PANTHER" id="PTHR10133">
    <property type="entry name" value="DNA POLYMERASE I"/>
    <property type="match status" value="1"/>
</dbReference>
<dbReference type="Gene3D" id="3.30.70.370">
    <property type="match status" value="1"/>
</dbReference>
<gene>
    <name evidence="4" type="ORF">MM415B01627_0008</name>
</gene>
<dbReference type="EMBL" id="MT141278">
    <property type="protein sequence ID" value="QJA57525.1"/>
    <property type="molecule type" value="Genomic_DNA"/>
</dbReference>
<evidence type="ECO:0000313" key="4">
    <source>
        <dbReference type="EMBL" id="QJA57525.1"/>
    </source>
</evidence>
<dbReference type="InterPro" id="IPR036895">
    <property type="entry name" value="Uracil-DNA_glycosylase-like_sf"/>
</dbReference>
<dbReference type="GO" id="GO:0006261">
    <property type="term" value="P:DNA-templated DNA replication"/>
    <property type="evidence" value="ECO:0007669"/>
    <property type="project" value="InterPro"/>
</dbReference>
<dbReference type="PANTHER" id="PTHR10133:SF27">
    <property type="entry name" value="DNA POLYMERASE NU"/>
    <property type="match status" value="1"/>
</dbReference>
<name>A0A6M3IJL4_9ZZZZ</name>
<dbReference type="InterPro" id="IPR005122">
    <property type="entry name" value="Uracil-DNA_glycosylase-like"/>
</dbReference>
<dbReference type="GO" id="GO:0003677">
    <property type="term" value="F:DNA binding"/>
    <property type="evidence" value="ECO:0007669"/>
    <property type="project" value="InterPro"/>
</dbReference>
<keyword evidence="1" id="KW-0235">DNA replication</keyword>
<feature type="compositionally biased region" description="Basic and acidic residues" evidence="2">
    <location>
        <begin position="10"/>
        <end position="24"/>
    </location>
</feature>
<protein>
    <submittedName>
        <fullName evidence="4">Putative DNA polymerase</fullName>
    </submittedName>
</protein>
<dbReference type="SUPFAM" id="SSF56672">
    <property type="entry name" value="DNA/RNA polymerases"/>
    <property type="match status" value="1"/>
</dbReference>
<dbReference type="AlphaFoldDB" id="A0A6M3IJL4"/>
<dbReference type="InterPro" id="IPR036397">
    <property type="entry name" value="RNaseH_sf"/>
</dbReference>
<evidence type="ECO:0000256" key="1">
    <source>
        <dbReference type="ARBA" id="ARBA00022705"/>
    </source>
</evidence>
<dbReference type="GO" id="GO:0003887">
    <property type="term" value="F:DNA-directed DNA polymerase activity"/>
    <property type="evidence" value="ECO:0007669"/>
    <property type="project" value="InterPro"/>
</dbReference>